<accession>A0A3T0D8E1</accession>
<evidence type="ECO:0000313" key="2">
    <source>
        <dbReference type="Proteomes" id="UP000282930"/>
    </source>
</evidence>
<keyword evidence="2" id="KW-1185">Reference proteome</keyword>
<dbReference type="Proteomes" id="UP000282930">
    <property type="component" value="Chromosome"/>
</dbReference>
<dbReference type="EMBL" id="CP034791">
    <property type="protein sequence ID" value="AZT91258.1"/>
    <property type="molecule type" value="Genomic_DNA"/>
</dbReference>
<evidence type="ECO:0000313" key="1">
    <source>
        <dbReference type="EMBL" id="AZT91258.1"/>
    </source>
</evidence>
<name>A0A3T0D8E1_9FIRM</name>
<dbReference type="KEGG" id="ccha:ELD05_11860"/>
<gene>
    <name evidence="1" type="ORF">ELD05_11860</name>
</gene>
<dbReference type="AlphaFoldDB" id="A0A3T0D8E1"/>
<sequence length="60" mass="6906">MFEKGGRSHLYTYSSKSGLLVELVSAKDFNREQPWIGVNKEVGEIILKHFKDISSLHEQK</sequence>
<protein>
    <submittedName>
        <fullName evidence="1">Uncharacterized protein</fullName>
    </submittedName>
</protein>
<organism evidence="1 2">
    <name type="scientific">Caldicellulosiruptor changbaiensis</name>
    <dbReference type="NCBI Taxonomy" id="1222016"/>
    <lineage>
        <taxon>Bacteria</taxon>
        <taxon>Bacillati</taxon>
        <taxon>Bacillota</taxon>
        <taxon>Bacillota incertae sedis</taxon>
        <taxon>Caldicellulosiruptorales</taxon>
        <taxon>Caldicellulosiruptoraceae</taxon>
        <taxon>Caldicellulosiruptor</taxon>
    </lineage>
</organism>
<reference evidence="1 2" key="1">
    <citation type="submission" date="2018-12" db="EMBL/GenBank/DDBJ databases">
        <title>Genome sequence from the cellulolytic species, Caldicellulosiruptor changbaiensis.</title>
        <authorList>
            <person name="Blumer-Schuette S.E."/>
            <person name="Mendoza C."/>
        </authorList>
    </citation>
    <scope>NUCLEOTIDE SEQUENCE [LARGE SCALE GENOMIC DNA]</scope>
    <source>
        <strain evidence="1 2">CBS-Z</strain>
    </source>
</reference>
<proteinExistence type="predicted"/>